<keyword evidence="3" id="KW-1185">Reference proteome</keyword>
<gene>
    <name evidence="2" type="ORF">C0Q70_12856</name>
</gene>
<feature type="region of interest" description="Disordered" evidence="1">
    <location>
        <begin position="168"/>
        <end position="257"/>
    </location>
</feature>
<feature type="compositionally biased region" description="Basic and acidic residues" evidence="1">
    <location>
        <begin position="201"/>
        <end position="222"/>
    </location>
</feature>
<dbReference type="AlphaFoldDB" id="A0A2T7P2Q5"/>
<accession>A0A2T7P2Q5</accession>
<feature type="compositionally biased region" description="Polar residues" evidence="1">
    <location>
        <begin position="178"/>
        <end position="198"/>
    </location>
</feature>
<evidence type="ECO:0000256" key="1">
    <source>
        <dbReference type="SAM" id="MobiDB-lite"/>
    </source>
</evidence>
<proteinExistence type="predicted"/>
<protein>
    <submittedName>
        <fullName evidence="2">Uncharacterized protein</fullName>
    </submittedName>
</protein>
<evidence type="ECO:0000313" key="2">
    <source>
        <dbReference type="EMBL" id="PVD27688.1"/>
    </source>
</evidence>
<comment type="caution">
    <text evidence="2">The sequence shown here is derived from an EMBL/GenBank/DDBJ whole genome shotgun (WGS) entry which is preliminary data.</text>
</comment>
<sequence length="257" mass="29230">MIINGTDEGGIVDYTFWVDNGVEFGRFTCNASSYFQDVLYIWTIPCQNELIRDKTSECSTSLTDRKEEITCIAINASTSMNVFHEGAGHCRTTEYSTEDVIRNSTSTSTRVNNVSDLTQEEHPGSSLDFYTTSDNSTIRRQEWDSGQTTHLKLSTMIKKPVETSVLREERETAEESVNFDSSCSNSEYENIDTHSTPKATDAVDFRRRESSKKSQEETRPQSDSDATLYNRLSFFTHRRPLSGPTQLDSPYNHLDHH</sequence>
<organism evidence="2 3">
    <name type="scientific">Pomacea canaliculata</name>
    <name type="common">Golden apple snail</name>
    <dbReference type="NCBI Taxonomy" id="400727"/>
    <lineage>
        <taxon>Eukaryota</taxon>
        <taxon>Metazoa</taxon>
        <taxon>Spiralia</taxon>
        <taxon>Lophotrochozoa</taxon>
        <taxon>Mollusca</taxon>
        <taxon>Gastropoda</taxon>
        <taxon>Caenogastropoda</taxon>
        <taxon>Architaenioglossa</taxon>
        <taxon>Ampullarioidea</taxon>
        <taxon>Ampullariidae</taxon>
        <taxon>Pomacea</taxon>
    </lineage>
</organism>
<dbReference type="EMBL" id="PZQS01000007">
    <property type="protein sequence ID" value="PVD27688.1"/>
    <property type="molecule type" value="Genomic_DNA"/>
</dbReference>
<name>A0A2T7P2Q5_POMCA</name>
<dbReference type="Proteomes" id="UP000245119">
    <property type="component" value="Linkage Group LG7"/>
</dbReference>
<evidence type="ECO:0000313" key="3">
    <source>
        <dbReference type="Proteomes" id="UP000245119"/>
    </source>
</evidence>
<reference evidence="2 3" key="1">
    <citation type="submission" date="2018-04" db="EMBL/GenBank/DDBJ databases">
        <title>The genome of golden apple snail Pomacea canaliculata provides insight into stress tolerance and invasive adaptation.</title>
        <authorList>
            <person name="Liu C."/>
            <person name="Liu B."/>
            <person name="Ren Y."/>
            <person name="Zhang Y."/>
            <person name="Wang H."/>
            <person name="Li S."/>
            <person name="Jiang F."/>
            <person name="Yin L."/>
            <person name="Zhang G."/>
            <person name="Qian W."/>
            <person name="Fan W."/>
        </authorList>
    </citation>
    <scope>NUCLEOTIDE SEQUENCE [LARGE SCALE GENOMIC DNA]</scope>
    <source>
        <strain evidence="2">SZHN2017</strain>
        <tissue evidence="2">Muscle</tissue>
    </source>
</reference>